<dbReference type="Pfam" id="PF00004">
    <property type="entry name" value="AAA"/>
    <property type="match status" value="1"/>
</dbReference>
<dbReference type="GO" id="GO:0005524">
    <property type="term" value="F:ATP binding"/>
    <property type="evidence" value="ECO:0007669"/>
    <property type="project" value="UniProtKB-KW"/>
</dbReference>
<evidence type="ECO:0000313" key="6">
    <source>
        <dbReference type="EMBL" id="CAE0595761.1"/>
    </source>
</evidence>
<dbReference type="SMART" id="SM00382">
    <property type="entry name" value="AAA"/>
    <property type="match status" value="1"/>
</dbReference>
<dbReference type="InterPro" id="IPR050773">
    <property type="entry name" value="CbxX/CfxQ_RuBisCO_ESX"/>
</dbReference>
<dbReference type="PANTHER" id="PTHR43392">
    <property type="entry name" value="AAA-TYPE ATPASE FAMILY PROTEIN / ANKYRIN REPEAT FAMILY PROTEIN"/>
    <property type="match status" value="1"/>
</dbReference>
<sequence>MAPLKAFLTQLEAKVEYVARGGDPRLLEGCLNIVLTGNPGAGKTTAARLLARWLRAHGLLQQDVFVERNALELKGTHIGWTCPQVKEMVAASMGGCLFLDEAYALSGSRDGDRGDSFADEALRTLLTELENNRTSLCCVLAGYPEAMERLLRADPGLLRRFPHILRLDDYAPGELAAIAASTAHARYGLRLADGVREALAEHIAREHRADIPRRNASLAVGVVEAAMNRLASRLAGGGAVGGAAPCPAHSGAADPRTLLAEDFGILHRRASEEGERAAVLRRIRLLPAELAPARELLLGLCARLSSAFPPSGGAEDGSGLLDRAGRLAIVGADAADGAAVARLLHELLRAHGRLTGSLVERSATALLAGDAAPWLEDIREAAGGGMLLLHDSDSLLASAQAARHLAAALALLPPKSGVVLLGTSGELMSLFRTTPALRAACPATLSLPDLTPRQLAERFARCARAELGAELAPGVAEALASHFAATRGAEPEGALSPAVLIEGLMQPAAGRYTLRGGQEMQLSDLFPATA</sequence>
<dbReference type="EMBL" id="HBIR01058109">
    <property type="protein sequence ID" value="CAE0595755.1"/>
    <property type="molecule type" value="Transcribed_RNA"/>
</dbReference>
<keyword evidence="2" id="KW-0547">Nucleotide-binding</keyword>
<dbReference type="PANTHER" id="PTHR43392:SF2">
    <property type="entry name" value="AAA-TYPE ATPASE FAMILY PROTEIN _ ANKYRIN REPEAT FAMILY PROTEIN"/>
    <property type="match status" value="1"/>
</dbReference>
<dbReference type="InterPro" id="IPR003593">
    <property type="entry name" value="AAA+_ATPase"/>
</dbReference>
<dbReference type="Gene3D" id="1.10.8.60">
    <property type="match status" value="1"/>
</dbReference>
<reference evidence="6" key="1">
    <citation type="submission" date="2021-01" db="EMBL/GenBank/DDBJ databases">
        <authorList>
            <person name="Corre E."/>
            <person name="Pelletier E."/>
            <person name="Niang G."/>
            <person name="Scheremetjew M."/>
            <person name="Finn R."/>
            <person name="Kale V."/>
            <person name="Holt S."/>
            <person name="Cochrane G."/>
            <person name="Meng A."/>
            <person name="Brown T."/>
            <person name="Cohen L."/>
        </authorList>
    </citation>
    <scope>NUCLEOTIDE SEQUENCE</scope>
    <source>
        <strain evidence="6">379</strain>
    </source>
</reference>
<dbReference type="InterPro" id="IPR027417">
    <property type="entry name" value="P-loop_NTPase"/>
</dbReference>
<evidence type="ECO:0000256" key="2">
    <source>
        <dbReference type="ARBA" id="ARBA00022741"/>
    </source>
</evidence>
<evidence type="ECO:0000256" key="3">
    <source>
        <dbReference type="ARBA" id="ARBA00022840"/>
    </source>
</evidence>
<dbReference type="AlphaFoldDB" id="A0A6V2YEP7"/>
<name>A0A6V2YEP7_EMIHU</name>
<dbReference type="EMBL" id="HBIR01058112">
    <property type="protein sequence ID" value="CAE0595761.1"/>
    <property type="molecule type" value="Transcribed_RNA"/>
</dbReference>
<dbReference type="InterPro" id="IPR003959">
    <property type="entry name" value="ATPase_AAA_core"/>
</dbReference>
<feature type="domain" description="AAA+ ATPase" evidence="4">
    <location>
        <begin position="29"/>
        <end position="168"/>
    </location>
</feature>
<dbReference type="SUPFAM" id="SSF52540">
    <property type="entry name" value="P-loop containing nucleoside triphosphate hydrolases"/>
    <property type="match status" value="1"/>
</dbReference>
<evidence type="ECO:0000313" key="5">
    <source>
        <dbReference type="EMBL" id="CAE0595755.1"/>
    </source>
</evidence>
<keyword evidence="3" id="KW-0067">ATP-binding</keyword>
<dbReference type="GO" id="GO:0016887">
    <property type="term" value="F:ATP hydrolysis activity"/>
    <property type="evidence" value="ECO:0007669"/>
    <property type="project" value="InterPro"/>
</dbReference>
<gene>
    <name evidence="5" type="ORF">EHUX00137_LOCUS45171</name>
    <name evidence="6" type="ORF">EHUX00137_LOCUS45174</name>
</gene>
<evidence type="ECO:0000256" key="1">
    <source>
        <dbReference type="ARBA" id="ARBA00010378"/>
    </source>
</evidence>
<proteinExistence type="inferred from homology"/>
<dbReference type="InterPro" id="IPR000641">
    <property type="entry name" value="CbxX/CfxQ"/>
</dbReference>
<dbReference type="CDD" id="cd00009">
    <property type="entry name" value="AAA"/>
    <property type="match status" value="1"/>
</dbReference>
<comment type="similarity">
    <text evidence="1">Belongs to the CbxX/CfxQ family.</text>
</comment>
<protein>
    <recommendedName>
        <fullName evidence="4">AAA+ ATPase domain-containing protein</fullName>
    </recommendedName>
</protein>
<dbReference type="Gene3D" id="3.40.50.300">
    <property type="entry name" value="P-loop containing nucleotide triphosphate hydrolases"/>
    <property type="match status" value="1"/>
</dbReference>
<dbReference type="PRINTS" id="PR00819">
    <property type="entry name" value="CBXCFQXSUPER"/>
</dbReference>
<organism evidence="6">
    <name type="scientific">Emiliania huxleyi</name>
    <name type="common">Coccolithophore</name>
    <name type="synonym">Pontosphaera huxleyi</name>
    <dbReference type="NCBI Taxonomy" id="2903"/>
    <lineage>
        <taxon>Eukaryota</taxon>
        <taxon>Haptista</taxon>
        <taxon>Haptophyta</taxon>
        <taxon>Prymnesiophyceae</taxon>
        <taxon>Isochrysidales</taxon>
        <taxon>Noelaerhabdaceae</taxon>
        <taxon>Emiliania</taxon>
    </lineage>
</organism>
<accession>A0A6V2YEP7</accession>
<evidence type="ECO:0000259" key="4">
    <source>
        <dbReference type="SMART" id="SM00382"/>
    </source>
</evidence>